<dbReference type="EMBL" id="RKHO01000001">
    <property type="protein sequence ID" value="ROR89549.1"/>
    <property type="molecule type" value="Genomic_DNA"/>
</dbReference>
<dbReference type="InterPro" id="IPR050765">
    <property type="entry name" value="Riboflavin_Biosynth_HTPR"/>
</dbReference>
<dbReference type="Proteomes" id="UP000281738">
    <property type="component" value="Unassembled WGS sequence"/>
</dbReference>
<reference evidence="2 3" key="1">
    <citation type="submission" date="2018-11" db="EMBL/GenBank/DDBJ databases">
        <title>Sequencing the genomes of 1000 actinobacteria strains.</title>
        <authorList>
            <person name="Klenk H.-P."/>
        </authorList>
    </citation>
    <scope>NUCLEOTIDE SEQUENCE [LARGE SCALE GENOMIC DNA]</scope>
    <source>
        <strain evidence="2 3">DSM 12652</strain>
    </source>
</reference>
<dbReference type="Pfam" id="PF01872">
    <property type="entry name" value="RibD_C"/>
    <property type="match status" value="1"/>
</dbReference>
<comment type="caution">
    <text evidence="2">The sequence shown here is derived from an EMBL/GenBank/DDBJ whole genome shotgun (WGS) entry which is preliminary data.</text>
</comment>
<gene>
    <name evidence="2" type="ORF">EDD33_0375</name>
</gene>
<keyword evidence="3" id="KW-1185">Reference proteome</keyword>
<dbReference type="GO" id="GO:0009231">
    <property type="term" value="P:riboflavin biosynthetic process"/>
    <property type="evidence" value="ECO:0007669"/>
    <property type="project" value="InterPro"/>
</dbReference>
<protein>
    <submittedName>
        <fullName evidence="2">RibD domain-containing protein</fullName>
    </submittedName>
</protein>
<evidence type="ECO:0000313" key="3">
    <source>
        <dbReference type="Proteomes" id="UP000281738"/>
    </source>
</evidence>
<name>A0A3N2CPX8_9ACTN</name>
<evidence type="ECO:0000313" key="2">
    <source>
        <dbReference type="EMBL" id="ROR89549.1"/>
    </source>
</evidence>
<dbReference type="PANTHER" id="PTHR38011">
    <property type="entry name" value="DIHYDROFOLATE REDUCTASE FAMILY PROTEIN (AFU_ORTHOLOGUE AFUA_8G06820)"/>
    <property type="match status" value="1"/>
</dbReference>
<dbReference type="SUPFAM" id="SSF53597">
    <property type="entry name" value="Dihydrofolate reductase-like"/>
    <property type="match status" value="1"/>
</dbReference>
<proteinExistence type="predicted"/>
<feature type="domain" description="Bacterial bifunctional deaminase-reductase C-terminal" evidence="1">
    <location>
        <begin position="26"/>
        <end position="200"/>
    </location>
</feature>
<dbReference type="GO" id="GO:0008703">
    <property type="term" value="F:5-amino-6-(5-phosphoribosylamino)uracil reductase activity"/>
    <property type="evidence" value="ECO:0007669"/>
    <property type="project" value="InterPro"/>
</dbReference>
<dbReference type="PANTHER" id="PTHR38011:SF12">
    <property type="entry name" value="BIFUNCTIONAL DEAMINASE-REDUCTASE DOMAIN PROTEIN"/>
    <property type="match status" value="1"/>
</dbReference>
<dbReference type="AlphaFoldDB" id="A0A3N2CPX8"/>
<organism evidence="2 3">
    <name type="scientific">Nocardioides aurantiacus</name>
    <dbReference type="NCBI Taxonomy" id="86796"/>
    <lineage>
        <taxon>Bacteria</taxon>
        <taxon>Bacillati</taxon>
        <taxon>Actinomycetota</taxon>
        <taxon>Actinomycetes</taxon>
        <taxon>Propionibacteriales</taxon>
        <taxon>Nocardioidaceae</taxon>
        <taxon>Nocardioides</taxon>
    </lineage>
</organism>
<evidence type="ECO:0000259" key="1">
    <source>
        <dbReference type="Pfam" id="PF01872"/>
    </source>
</evidence>
<dbReference type="InterPro" id="IPR002734">
    <property type="entry name" value="RibDG_C"/>
</dbReference>
<sequence length="231" mass="25411">MARANRVGNPREDYGARMTQLVRVHNFGVSSDGYAAGDGQSLERPFGHADPMALMSWAGATASWPNRTDPGGSRGLEDYLVRDFHRNVGAEVMGRNKFGPQRGPWTDHDWQGWWGDEPPFHTPVLVMTHHPRPSFTLGDTTFHFVGGEPAEVLERALEAAGGRDVRLGGGAESIRQFLDAGLVDTLHVAVAPVELGAGSRWWSSPDDLLDRYHRDVVPGSGGVVHHLFWRD</sequence>
<accession>A0A3N2CPX8</accession>
<dbReference type="Gene3D" id="3.40.430.10">
    <property type="entry name" value="Dihydrofolate Reductase, subunit A"/>
    <property type="match status" value="1"/>
</dbReference>
<dbReference type="InterPro" id="IPR024072">
    <property type="entry name" value="DHFR-like_dom_sf"/>
</dbReference>